<comment type="subcellular location">
    <subcellularLocation>
        <location evidence="1">Membrane</location>
        <topology evidence="1">Multi-pass membrane protein</topology>
    </subcellularLocation>
</comment>
<evidence type="ECO:0000256" key="6">
    <source>
        <dbReference type="SAM" id="Phobius"/>
    </source>
</evidence>
<sequence>MVDGDVDVPLVGALQACVSVLLTMSYGIAAQRFRLIQESSINDMAGLGVKLFLPALIIINLGEQLQLGNALNYIPVLIWSILYTCASIGLAYFVSKGLRLPRWVTPACAFNNTTSLPLLLLQSLESVGSLKPIIKDGDTESEAISRAQSYFLLCAVVSKTIGYAVGPKLLQDGHESSTDPENQEADDTNPETQNDTTNHGHVDEATSLLPQRAQKARRNIANSIRHGTQRISSMLPKRIRQRLMAPFESPFADVAIACTVIGVVLGLVPQLHQAFFNKYEDGGIFNAWLTSSVKNIGKLFTTLQIFVVGCKLGVSFEKMKTSGDSGRMPLKAIGTIFLVRLVIWPALSIAVVYGLATKTNLVLTDPILWFSLMLMPAGPPALVISGLAELAQISELEKMAIAKSLSVMYVLSPFVCFSITGALKASQAALEQRNSA</sequence>
<dbReference type="Pfam" id="PF03547">
    <property type="entry name" value="Mem_trans"/>
    <property type="match status" value="1"/>
</dbReference>
<dbReference type="PANTHER" id="PTHR31794">
    <property type="entry name" value="AUXIN EFFLUX TRANSPORTER FAMILY PROTEIN (EUROFUNG)"/>
    <property type="match status" value="1"/>
</dbReference>
<evidence type="ECO:0000256" key="4">
    <source>
        <dbReference type="ARBA" id="ARBA00023136"/>
    </source>
</evidence>
<evidence type="ECO:0000313" key="7">
    <source>
        <dbReference type="EMBL" id="KAE8135261.1"/>
    </source>
</evidence>
<dbReference type="GO" id="GO:0016020">
    <property type="term" value="C:membrane"/>
    <property type="evidence" value="ECO:0007669"/>
    <property type="project" value="UniProtKB-SubCell"/>
</dbReference>
<gene>
    <name evidence="7" type="ORF">BDV38DRAFT_142078</name>
</gene>
<dbReference type="GO" id="GO:0055085">
    <property type="term" value="P:transmembrane transport"/>
    <property type="evidence" value="ECO:0007669"/>
    <property type="project" value="InterPro"/>
</dbReference>
<dbReference type="InterPro" id="IPR004776">
    <property type="entry name" value="Mem_transp_PIN-like"/>
</dbReference>
<organism evidence="7 8">
    <name type="scientific">Aspergillus pseudotamarii</name>
    <dbReference type="NCBI Taxonomy" id="132259"/>
    <lineage>
        <taxon>Eukaryota</taxon>
        <taxon>Fungi</taxon>
        <taxon>Dikarya</taxon>
        <taxon>Ascomycota</taxon>
        <taxon>Pezizomycotina</taxon>
        <taxon>Eurotiomycetes</taxon>
        <taxon>Eurotiomycetidae</taxon>
        <taxon>Eurotiales</taxon>
        <taxon>Aspergillaceae</taxon>
        <taxon>Aspergillus</taxon>
        <taxon>Aspergillus subgen. Circumdati</taxon>
    </lineage>
</organism>
<dbReference type="GeneID" id="43635667"/>
<keyword evidence="3 6" id="KW-1133">Transmembrane helix</keyword>
<evidence type="ECO:0000256" key="2">
    <source>
        <dbReference type="ARBA" id="ARBA00022692"/>
    </source>
</evidence>
<accession>A0A5N6SNH5</accession>
<dbReference type="OrthoDB" id="191139at2759"/>
<feature type="transmembrane region" description="Helical" evidence="6">
    <location>
        <begin position="296"/>
        <end position="314"/>
    </location>
</feature>
<evidence type="ECO:0000256" key="5">
    <source>
        <dbReference type="SAM" id="MobiDB-lite"/>
    </source>
</evidence>
<dbReference type="Proteomes" id="UP000325672">
    <property type="component" value="Unassembled WGS sequence"/>
</dbReference>
<protein>
    <submittedName>
        <fullName evidence="7">Auxin efflux carrier</fullName>
    </submittedName>
</protein>
<keyword evidence="8" id="KW-1185">Reference proteome</keyword>
<evidence type="ECO:0000256" key="3">
    <source>
        <dbReference type="ARBA" id="ARBA00022989"/>
    </source>
</evidence>
<name>A0A5N6SNH5_ASPPS</name>
<feature type="region of interest" description="Disordered" evidence="5">
    <location>
        <begin position="172"/>
        <end position="209"/>
    </location>
</feature>
<feature type="transmembrane region" description="Helical" evidence="6">
    <location>
        <begin position="400"/>
        <end position="423"/>
    </location>
</feature>
<dbReference type="EMBL" id="ML743595">
    <property type="protein sequence ID" value="KAE8135261.1"/>
    <property type="molecule type" value="Genomic_DNA"/>
</dbReference>
<proteinExistence type="predicted"/>
<evidence type="ECO:0000313" key="8">
    <source>
        <dbReference type="Proteomes" id="UP000325672"/>
    </source>
</evidence>
<feature type="transmembrane region" description="Helical" evidence="6">
    <location>
        <begin position="247"/>
        <end position="268"/>
    </location>
</feature>
<feature type="transmembrane region" description="Helical" evidence="6">
    <location>
        <begin position="367"/>
        <end position="388"/>
    </location>
</feature>
<evidence type="ECO:0000256" key="1">
    <source>
        <dbReference type="ARBA" id="ARBA00004141"/>
    </source>
</evidence>
<feature type="transmembrane region" description="Helical" evidence="6">
    <location>
        <begin position="335"/>
        <end position="355"/>
    </location>
</feature>
<keyword evidence="4 6" id="KW-0472">Membrane</keyword>
<feature type="transmembrane region" description="Helical" evidence="6">
    <location>
        <begin position="41"/>
        <end position="61"/>
    </location>
</feature>
<keyword evidence="2 6" id="KW-0812">Transmembrane</keyword>
<dbReference type="RefSeq" id="XP_031911324.1">
    <property type="nucleotide sequence ID" value="XM_032051457.1"/>
</dbReference>
<dbReference type="AlphaFoldDB" id="A0A5N6SNH5"/>
<feature type="transmembrane region" description="Helical" evidence="6">
    <location>
        <begin position="73"/>
        <end position="94"/>
    </location>
</feature>
<feature type="transmembrane region" description="Helical" evidence="6">
    <location>
        <begin position="12"/>
        <end position="29"/>
    </location>
</feature>
<dbReference type="GO" id="GO:0005783">
    <property type="term" value="C:endoplasmic reticulum"/>
    <property type="evidence" value="ECO:0007669"/>
    <property type="project" value="TreeGrafter"/>
</dbReference>
<reference evidence="7 8" key="1">
    <citation type="submission" date="2019-04" db="EMBL/GenBank/DDBJ databases">
        <title>Friends and foes A comparative genomics study of 23 Aspergillus species from section Flavi.</title>
        <authorList>
            <consortium name="DOE Joint Genome Institute"/>
            <person name="Kjaerbolling I."/>
            <person name="Vesth T."/>
            <person name="Frisvad J.C."/>
            <person name="Nybo J.L."/>
            <person name="Theobald S."/>
            <person name="Kildgaard S."/>
            <person name="Isbrandt T."/>
            <person name="Kuo A."/>
            <person name="Sato A."/>
            <person name="Lyhne E.K."/>
            <person name="Kogle M.E."/>
            <person name="Wiebenga A."/>
            <person name="Kun R.S."/>
            <person name="Lubbers R.J."/>
            <person name="Makela M.R."/>
            <person name="Barry K."/>
            <person name="Chovatia M."/>
            <person name="Clum A."/>
            <person name="Daum C."/>
            <person name="Haridas S."/>
            <person name="He G."/>
            <person name="LaButti K."/>
            <person name="Lipzen A."/>
            <person name="Mondo S."/>
            <person name="Riley R."/>
            <person name="Salamov A."/>
            <person name="Simmons B.A."/>
            <person name="Magnuson J.K."/>
            <person name="Henrissat B."/>
            <person name="Mortensen U.H."/>
            <person name="Larsen T.O."/>
            <person name="Devries R.P."/>
            <person name="Grigoriev I.V."/>
            <person name="Machida M."/>
            <person name="Baker S.E."/>
            <person name="Andersen M.R."/>
        </authorList>
    </citation>
    <scope>NUCLEOTIDE SEQUENCE [LARGE SCALE GENOMIC DNA]</scope>
    <source>
        <strain evidence="7 8">CBS 117625</strain>
    </source>
</reference>
<dbReference type="PANTHER" id="PTHR31794:SF4">
    <property type="entry name" value="AUXIN EFFLUX TRANSPORTER FAMILY PROTEIN (EUROFUNG)"/>
    <property type="match status" value="1"/>
</dbReference>